<dbReference type="Proteomes" id="UP000192775">
    <property type="component" value="Chromosome"/>
</dbReference>
<keyword evidence="2" id="KW-1185">Reference proteome</keyword>
<gene>
    <name evidence="1" type="ORF">B5808_00150</name>
</gene>
<organism evidence="1 2">
    <name type="scientific">Cnuibacter physcomitrellae</name>
    <dbReference type="NCBI Taxonomy" id="1619308"/>
    <lineage>
        <taxon>Bacteria</taxon>
        <taxon>Bacillati</taxon>
        <taxon>Actinomycetota</taxon>
        <taxon>Actinomycetes</taxon>
        <taxon>Micrococcales</taxon>
        <taxon>Microbacteriaceae</taxon>
        <taxon>Cnuibacter</taxon>
    </lineage>
</organism>
<dbReference type="KEGG" id="cphy:B5808_00150"/>
<sequence>MGDLSLLSLLPSVVVFGVAIAVFVLLVVWLRRRMARIRSRAAQAPAVSGAPRRQSVEELERRAGIQLVQMDDAISEAQDELGFAVAEFGEAETRAFAEALETARRRSSEAFALKQRLDDAMPDTEQQRRDWSNRIVLLADSAVAAIAAQSSAFERRRRAETAAPAALDAAERAVAVQRERLPLARTAVTEAAAHFAATAVQPVAEGIDRAEHLLDQALQRLQEARTSLAADSLAPVSRQVAAAESDVRRAERLLDAGEGLDETLAMAQTRLDEAVTDSRRRLDEAARIRETATDPGHVAAITAAMTTLSSAIVPDGTLPDPVRTTDVIATATTALDAALAVARSASQRIEAARDALAGAQRIAESHIATAAASIDGSRGRVGVDARTRLAEARRQLDISRDEADPVAALDAARRAATAATDADALAVYDATLR</sequence>
<protein>
    <submittedName>
        <fullName evidence="1">Uncharacterized protein</fullName>
    </submittedName>
</protein>
<evidence type="ECO:0000313" key="2">
    <source>
        <dbReference type="Proteomes" id="UP000192775"/>
    </source>
</evidence>
<dbReference type="AlphaFoldDB" id="A0A1X9LL30"/>
<dbReference type="RefSeq" id="WP_085017631.1">
    <property type="nucleotide sequence ID" value="NZ_BMHD01000001.1"/>
</dbReference>
<accession>A0A1X9LL30</accession>
<dbReference type="EMBL" id="CP020715">
    <property type="protein sequence ID" value="ARJ03819.1"/>
    <property type="molecule type" value="Genomic_DNA"/>
</dbReference>
<proteinExistence type="predicted"/>
<name>A0A1X9LL30_9MICO</name>
<evidence type="ECO:0000313" key="1">
    <source>
        <dbReference type="EMBL" id="ARJ03819.1"/>
    </source>
</evidence>
<dbReference type="STRING" id="1619308.B5808_00150"/>
<reference evidence="1 2" key="1">
    <citation type="submission" date="2017-04" db="EMBL/GenBank/DDBJ databases">
        <authorList>
            <person name="Afonso C.L."/>
            <person name="Miller P.J."/>
            <person name="Scott M.A."/>
            <person name="Spackman E."/>
            <person name="Goraichik I."/>
            <person name="Dimitrov K.M."/>
            <person name="Suarez D.L."/>
            <person name="Swayne D.E."/>
        </authorList>
    </citation>
    <scope>NUCLEOTIDE SEQUENCE [LARGE SCALE GENOMIC DNA]</scope>
    <source>
        <strain evidence="2">XA(T)</strain>
    </source>
</reference>